<organism evidence="1">
    <name type="scientific">Arundo donax</name>
    <name type="common">Giant reed</name>
    <name type="synonym">Donax arundinaceus</name>
    <dbReference type="NCBI Taxonomy" id="35708"/>
    <lineage>
        <taxon>Eukaryota</taxon>
        <taxon>Viridiplantae</taxon>
        <taxon>Streptophyta</taxon>
        <taxon>Embryophyta</taxon>
        <taxon>Tracheophyta</taxon>
        <taxon>Spermatophyta</taxon>
        <taxon>Magnoliopsida</taxon>
        <taxon>Liliopsida</taxon>
        <taxon>Poales</taxon>
        <taxon>Poaceae</taxon>
        <taxon>PACMAD clade</taxon>
        <taxon>Arundinoideae</taxon>
        <taxon>Arundineae</taxon>
        <taxon>Arundo</taxon>
    </lineage>
</organism>
<dbReference type="EMBL" id="GBRH01270686">
    <property type="protein sequence ID" value="JAD27209.1"/>
    <property type="molecule type" value="Transcribed_RNA"/>
</dbReference>
<protein>
    <submittedName>
        <fullName evidence="1">Uncharacterized protein</fullName>
    </submittedName>
</protein>
<reference evidence="1" key="2">
    <citation type="journal article" date="2015" name="Data Brief">
        <title>Shoot transcriptome of the giant reed, Arundo donax.</title>
        <authorList>
            <person name="Barrero R.A."/>
            <person name="Guerrero F.D."/>
            <person name="Moolhuijzen P."/>
            <person name="Goolsby J.A."/>
            <person name="Tidwell J."/>
            <person name="Bellgard S.E."/>
            <person name="Bellgard M.I."/>
        </authorList>
    </citation>
    <scope>NUCLEOTIDE SEQUENCE</scope>
    <source>
        <tissue evidence="1">Shoot tissue taken approximately 20 cm above the soil surface</tissue>
    </source>
</reference>
<sequence>MYSIACIAAVSWASSSESAGEPHICFRGPFSMNRFMSG</sequence>
<evidence type="ECO:0000313" key="1">
    <source>
        <dbReference type="EMBL" id="JAD27209.1"/>
    </source>
</evidence>
<accession>A0A0A8YLT8</accession>
<proteinExistence type="predicted"/>
<name>A0A0A8YLT8_ARUDO</name>
<reference evidence="1" key="1">
    <citation type="submission" date="2014-09" db="EMBL/GenBank/DDBJ databases">
        <authorList>
            <person name="Magalhaes I.L.F."/>
            <person name="Oliveira U."/>
            <person name="Santos F.R."/>
            <person name="Vidigal T.H.D.A."/>
            <person name="Brescovit A.D."/>
            <person name="Santos A.J."/>
        </authorList>
    </citation>
    <scope>NUCLEOTIDE SEQUENCE</scope>
    <source>
        <tissue evidence="1">Shoot tissue taken approximately 20 cm above the soil surface</tissue>
    </source>
</reference>
<dbReference type="AlphaFoldDB" id="A0A0A8YLT8"/>